<dbReference type="EMBL" id="JACEEZ010000211">
    <property type="protein sequence ID" value="KAG0730435.1"/>
    <property type="molecule type" value="Genomic_DNA"/>
</dbReference>
<sequence>MLDRGRGRLVALVTVTAARGSTRGGGRGGGRAGWQGVGHKPIGVPCHRPITTMTQRLIEGGLITSWLGDVVATRVREERQEGIHDQALAKLLTLPLESEEATEVVVGMAHLQAAFYILAACLALSCLVFLAELLIVSYCSNIPHFKDHPQIQFLFPDSHKADFS</sequence>
<dbReference type="OrthoDB" id="6368562at2759"/>
<gene>
    <name evidence="2" type="ORF">GWK47_028305</name>
</gene>
<comment type="caution">
    <text evidence="2">The sequence shown here is derived from an EMBL/GenBank/DDBJ whole genome shotgun (WGS) entry which is preliminary data.</text>
</comment>
<protein>
    <submittedName>
        <fullName evidence="2">Uncharacterized protein</fullName>
    </submittedName>
</protein>
<reference evidence="2" key="1">
    <citation type="submission" date="2020-07" db="EMBL/GenBank/DDBJ databases">
        <title>The High-quality genome of the commercially important snow crab, Chionoecetes opilio.</title>
        <authorList>
            <person name="Jeong J.-H."/>
            <person name="Ryu S."/>
        </authorList>
    </citation>
    <scope>NUCLEOTIDE SEQUENCE</scope>
    <source>
        <strain evidence="2">MADBK_172401_WGS</strain>
        <tissue evidence="2">Digestive gland</tissue>
    </source>
</reference>
<organism evidence="2 3">
    <name type="scientific">Chionoecetes opilio</name>
    <name type="common">Atlantic snow crab</name>
    <name type="synonym">Cancer opilio</name>
    <dbReference type="NCBI Taxonomy" id="41210"/>
    <lineage>
        <taxon>Eukaryota</taxon>
        <taxon>Metazoa</taxon>
        <taxon>Ecdysozoa</taxon>
        <taxon>Arthropoda</taxon>
        <taxon>Crustacea</taxon>
        <taxon>Multicrustacea</taxon>
        <taxon>Malacostraca</taxon>
        <taxon>Eumalacostraca</taxon>
        <taxon>Eucarida</taxon>
        <taxon>Decapoda</taxon>
        <taxon>Pleocyemata</taxon>
        <taxon>Brachyura</taxon>
        <taxon>Eubrachyura</taxon>
        <taxon>Majoidea</taxon>
        <taxon>Majidae</taxon>
        <taxon>Chionoecetes</taxon>
    </lineage>
</organism>
<keyword evidence="3" id="KW-1185">Reference proteome</keyword>
<evidence type="ECO:0000256" key="1">
    <source>
        <dbReference type="SAM" id="Phobius"/>
    </source>
</evidence>
<proteinExistence type="predicted"/>
<keyword evidence="1" id="KW-0472">Membrane</keyword>
<dbReference type="AlphaFoldDB" id="A0A8J4YNS0"/>
<keyword evidence="1" id="KW-1133">Transmembrane helix</keyword>
<feature type="transmembrane region" description="Helical" evidence="1">
    <location>
        <begin position="113"/>
        <end position="136"/>
    </location>
</feature>
<dbReference type="Proteomes" id="UP000770661">
    <property type="component" value="Unassembled WGS sequence"/>
</dbReference>
<evidence type="ECO:0000313" key="2">
    <source>
        <dbReference type="EMBL" id="KAG0730435.1"/>
    </source>
</evidence>
<accession>A0A8J4YNS0</accession>
<keyword evidence="1" id="KW-0812">Transmembrane</keyword>
<evidence type="ECO:0000313" key="3">
    <source>
        <dbReference type="Proteomes" id="UP000770661"/>
    </source>
</evidence>
<name>A0A8J4YNS0_CHIOP</name>